<proteinExistence type="inferred from homology"/>
<feature type="compositionally biased region" description="Polar residues" evidence="7">
    <location>
        <begin position="1"/>
        <end position="20"/>
    </location>
</feature>
<dbReference type="AlphaFoldDB" id="A0A5C3NQW6"/>
<feature type="region of interest" description="Disordered" evidence="7">
    <location>
        <begin position="1"/>
        <end position="46"/>
    </location>
</feature>
<protein>
    <recommendedName>
        <fullName evidence="3">Transcription initiation factor TFIID subunit 8</fullName>
    </recommendedName>
</protein>
<evidence type="ECO:0000256" key="5">
    <source>
        <dbReference type="ARBA" id="ARBA00023163"/>
    </source>
</evidence>
<dbReference type="GO" id="GO:0006367">
    <property type="term" value="P:transcription initiation at RNA polymerase II promoter"/>
    <property type="evidence" value="ECO:0007669"/>
    <property type="project" value="TreeGrafter"/>
</dbReference>
<feature type="domain" description="Bromodomain associated" evidence="8">
    <location>
        <begin position="84"/>
        <end position="160"/>
    </location>
</feature>
<evidence type="ECO:0000256" key="3">
    <source>
        <dbReference type="ARBA" id="ARBA00017307"/>
    </source>
</evidence>
<evidence type="ECO:0000313" key="10">
    <source>
        <dbReference type="Proteomes" id="UP000305948"/>
    </source>
</evidence>
<evidence type="ECO:0000259" key="8">
    <source>
        <dbReference type="SMART" id="SM00576"/>
    </source>
</evidence>
<evidence type="ECO:0000256" key="1">
    <source>
        <dbReference type="ARBA" id="ARBA00004123"/>
    </source>
</evidence>
<accession>A0A5C3NQW6</accession>
<dbReference type="STRING" id="5364.A0A5C3NQW6"/>
<comment type="similarity">
    <text evidence="2">Belongs to the TAF8 family.</text>
</comment>
<dbReference type="Pfam" id="PF10406">
    <property type="entry name" value="TAF8_C"/>
    <property type="match status" value="1"/>
</dbReference>
<keyword evidence="10" id="KW-1185">Reference proteome</keyword>
<dbReference type="PANTHER" id="PTHR46469:SF1">
    <property type="entry name" value="TRANSCRIPTION INITIATION FACTOR TFIID SUBUNIT 8"/>
    <property type="match status" value="1"/>
</dbReference>
<dbReference type="InterPro" id="IPR006565">
    <property type="entry name" value="BTP"/>
</dbReference>
<name>A0A5C3NQW6_9AGAM</name>
<reference evidence="9 10" key="1">
    <citation type="journal article" date="2019" name="Nat. Ecol. Evol.">
        <title>Megaphylogeny resolves global patterns of mushroom evolution.</title>
        <authorList>
            <person name="Varga T."/>
            <person name="Krizsan K."/>
            <person name="Foldi C."/>
            <person name="Dima B."/>
            <person name="Sanchez-Garcia M."/>
            <person name="Sanchez-Ramirez S."/>
            <person name="Szollosi G.J."/>
            <person name="Szarkandi J.G."/>
            <person name="Papp V."/>
            <person name="Albert L."/>
            <person name="Andreopoulos W."/>
            <person name="Angelini C."/>
            <person name="Antonin V."/>
            <person name="Barry K.W."/>
            <person name="Bougher N.L."/>
            <person name="Buchanan P."/>
            <person name="Buyck B."/>
            <person name="Bense V."/>
            <person name="Catcheside P."/>
            <person name="Chovatia M."/>
            <person name="Cooper J."/>
            <person name="Damon W."/>
            <person name="Desjardin D."/>
            <person name="Finy P."/>
            <person name="Geml J."/>
            <person name="Haridas S."/>
            <person name="Hughes K."/>
            <person name="Justo A."/>
            <person name="Karasinski D."/>
            <person name="Kautmanova I."/>
            <person name="Kiss B."/>
            <person name="Kocsube S."/>
            <person name="Kotiranta H."/>
            <person name="LaButti K.M."/>
            <person name="Lechner B.E."/>
            <person name="Liimatainen K."/>
            <person name="Lipzen A."/>
            <person name="Lukacs Z."/>
            <person name="Mihaltcheva S."/>
            <person name="Morgado L.N."/>
            <person name="Niskanen T."/>
            <person name="Noordeloos M.E."/>
            <person name="Ohm R.A."/>
            <person name="Ortiz-Santana B."/>
            <person name="Ovrebo C."/>
            <person name="Racz N."/>
            <person name="Riley R."/>
            <person name="Savchenko A."/>
            <person name="Shiryaev A."/>
            <person name="Soop K."/>
            <person name="Spirin V."/>
            <person name="Szebenyi C."/>
            <person name="Tomsovsky M."/>
            <person name="Tulloss R.E."/>
            <person name="Uehling J."/>
            <person name="Grigoriev I.V."/>
            <person name="Vagvolgyi C."/>
            <person name="Papp T."/>
            <person name="Martin F.M."/>
            <person name="Miettinen O."/>
            <person name="Hibbett D.S."/>
            <person name="Nagy L.G."/>
        </authorList>
    </citation>
    <scope>NUCLEOTIDE SEQUENCE [LARGE SCALE GENOMIC DNA]</scope>
    <source>
        <strain evidence="9 10">OMC1185</strain>
    </source>
</reference>
<feature type="region of interest" description="Disordered" evidence="7">
    <location>
        <begin position="218"/>
        <end position="246"/>
    </location>
</feature>
<sequence length="298" mass="32995">MSYSADPNYSQSYTHYPSQAYSQYTPTPYQSSQYSQGSQPASQYGSYSQYPLPGVYPLASSYLSDTKPSVKPNDPPDLTSAITPKMACDVIRRLVTTQLKSAGFDAAEPEALQKLEEGVIDVITLMYERAHEFANLANRARPMAKDLLLAQAEVGMDTAELRQVARKTKKRKQQQEEGYSPVILESAPPEDNPPKMLPSDDESSGVLVPTTLATLKYENLPKLPPKHTYLKTPPSPPKKAAPSSLEKKLKNAGLVQESLKNLLLATEDTTGQEDGELLGHIVNWEAHVYPRKRWRVGV</sequence>
<dbReference type="EMBL" id="ML213504">
    <property type="protein sequence ID" value="TFK56101.1"/>
    <property type="molecule type" value="Genomic_DNA"/>
</dbReference>
<dbReference type="SMART" id="SM00576">
    <property type="entry name" value="BTP"/>
    <property type="match status" value="1"/>
</dbReference>
<evidence type="ECO:0000256" key="7">
    <source>
        <dbReference type="SAM" id="MobiDB-lite"/>
    </source>
</evidence>
<dbReference type="InterPro" id="IPR009072">
    <property type="entry name" value="Histone-fold"/>
</dbReference>
<feature type="compositionally biased region" description="Low complexity" evidence="7">
    <location>
        <begin position="21"/>
        <end position="46"/>
    </location>
</feature>
<organism evidence="9 10">
    <name type="scientific">Heliocybe sulcata</name>
    <dbReference type="NCBI Taxonomy" id="5364"/>
    <lineage>
        <taxon>Eukaryota</taxon>
        <taxon>Fungi</taxon>
        <taxon>Dikarya</taxon>
        <taxon>Basidiomycota</taxon>
        <taxon>Agaricomycotina</taxon>
        <taxon>Agaricomycetes</taxon>
        <taxon>Gloeophyllales</taxon>
        <taxon>Gloeophyllaceae</taxon>
        <taxon>Heliocybe</taxon>
    </lineage>
</organism>
<dbReference type="Pfam" id="PF07524">
    <property type="entry name" value="Bromo_TP"/>
    <property type="match status" value="1"/>
</dbReference>
<comment type="subcellular location">
    <subcellularLocation>
        <location evidence="1">Nucleus</location>
    </subcellularLocation>
</comment>
<dbReference type="OrthoDB" id="2193813at2759"/>
<keyword evidence="4" id="KW-0805">Transcription regulation</keyword>
<evidence type="ECO:0000256" key="4">
    <source>
        <dbReference type="ARBA" id="ARBA00023015"/>
    </source>
</evidence>
<feature type="region of interest" description="Disordered" evidence="7">
    <location>
        <begin position="165"/>
        <end position="205"/>
    </location>
</feature>
<dbReference type="InterPro" id="IPR019473">
    <property type="entry name" value="TFIID_su8_C"/>
</dbReference>
<evidence type="ECO:0000256" key="6">
    <source>
        <dbReference type="ARBA" id="ARBA00023242"/>
    </source>
</evidence>
<keyword evidence="5" id="KW-0804">Transcription</keyword>
<evidence type="ECO:0000313" key="9">
    <source>
        <dbReference type="EMBL" id="TFK56101.1"/>
    </source>
</evidence>
<dbReference type="InterPro" id="IPR037818">
    <property type="entry name" value="TAF8"/>
</dbReference>
<dbReference type="GO" id="GO:0005669">
    <property type="term" value="C:transcription factor TFIID complex"/>
    <property type="evidence" value="ECO:0007669"/>
    <property type="project" value="InterPro"/>
</dbReference>
<evidence type="ECO:0000256" key="2">
    <source>
        <dbReference type="ARBA" id="ARBA00008767"/>
    </source>
</evidence>
<dbReference type="Proteomes" id="UP000305948">
    <property type="component" value="Unassembled WGS sequence"/>
</dbReference>
<dbReference type="Gene3D" id="1.10.20.10">
    <property type="entry name" value="Histone, subunit A"/>
    <property type="match status" value="1"/>
</dbReference>
<gene>
    <name evidence="9" type="ORF">OE88DRAFT_1652707</name>
</gene>
<dbReference type="PANTHER" id="PTHR46469">
    <property type="entry name" value="TRANSCRIPTION INITIATION FACTOR TFIID SUBUNIT 8"/>
    <property type="match status" value="1"/>
</dbReference>
<dbReference type="CDD" id="cd00076">
    <property type="entry name" value="HFD_SF"/>
    <property type="match status" value="1"/>
</dbReference>
<keyword evidence="6" id="KW-0539">Nucleus</keyword>
<dbReference type="GO" id="GO:0046982">
    <property type="term" value="F:protein heterodimerization activity"/>
    <property type="evidence" value="ECO:0007669"/>
    <property type="project" value="InterPro"/>
</dbReference>